<reference evidence="2" key="1">
    <citation type="submission" date="2019-08" db="EMBL/GenBank/DDBJ databases">
        <title>The improved chromosome-level genome for the pearl oyster Pinctada fucata martensii using PacBio sequencing and Hi-C.</title>
        <authorList>
            <person name="Zheng Z."/>
        </authorList>
    </citation>
    <scope>NUCLEOTIDE SEQUENCE</scope>
    <source>
        <strain evidence="2">ZZ-2019</strain>
        <tissue evidence="2">Adductor muscle</tissue>
    </source>
</reference>
<protein>
    <submittedName>
        <fullName evidence="2">Uncharacterized protein</fullName>
    </submittedName>
</protein>
<evidence type="ECO:0000313" key="3">
    <source>
        <dbReference type="Proteomes" id="UP001186944"/>
    </source>
</evidence>
<keyword evidence="1" id="KW-0812">Transmembrane</keyword>
<keyword evidence="1" id="KW-0472">Membrane</keyword>
<feature type="transmembrane region" description="Helical" evidence="1">
    <location>
        <begin position="68"/>
        <end position="86"/>
    </location>
</feature>
<organism evidence="2 3">
    <name type="scientific">Pinctada imbricata</name>
    <name type="common">Atlantic pearl-oyster</name>
    <name type="synonym">Pinctada martensii</name>
    <dbReference type="NCBI Taxonomy" id="66713"/>
    <lineage>
        <taxon>Eukaryota</taxon>
        <taxon>Metazoa</taxon>
        <taxon>Spiralia</taxon>
        <taxon>Lophotrochozoa</taxon>
        <taxon>Mollusca</taxon>
        <taxon>Bivalvia</taxon>
        <taxon>Autobranchia</taxon>
        <taxon>Pteriomorphia</taxon>
        <taxon>Pterioida</taxon>
        <taxon>Pterioidea</taxon>
        <taxon>Pteriidae</taxon>
        <taxon>Pinctada</taxon>
    </lineage>
</organism>
<comment type="caution">
    <text evidence="2">The sequence shown here is derived from an EMBL/GenBank/DDBJ whole genome shotgun (WGS) entry which is preliminary data.</text>
</comment>
<proteinExistence type="predicted"/>
<feature type="transmembrane region" description="Helical" evidence="1">
    <location>
        <begin position="6"/>
        <end position="27"/>
    </location>
</feature>
<evidence type="ECO:0000256" key="1">
    <source>
        <dbReference type="SAM" id="Phobius"/>
    </source>
</evidence>
<accession>A0AA88XLP5</accession>
<dbReference type="Proteomes" id="UP001186944">
    <property type="component" value="Unassembled WGS sequence"/>
</dbReference>
<feature type="transmembrane region" description="Helical" evidence="1">
    <location>
        <begin position="34"/>
        <end position="56"/>
    </location>
</feature>
<dbReference type="EMBL" id="VSWD01000011">
    <property type="protein sequence ID" value="KAK3088159.1"/>
    <property type="molecule type" value="Genomic_DNA"/>
</dbReference>
<dbReference type="AlphaFoldDB" id="A0AA88XLP5"/>
<sequence>MATRAFAVLGLICGIASVVLVILYIVLEKLRNQLIYIIDVALCFITAGCILLSILIYESEVNNLSSGWALSVIALLLFNAAGALFFKEIGSIKVDAT</sequence>
<keyword evidence="3" id="KW-1185">Reference proteome</keyword>
<gene>
    <name evidence="2" type="ORF">FSP39_015502</name>
</gene>
<name>A0AA88XLP5_PINIB</name>
<keyword evidence="1" id="KW-1133">Transmembrane helix</keyword>
<evidence type="ECO:0000313" key="2">
    <source>
        <dbReference type="EMBL" id="KAK3088159.1"/>
    </source>
</evidence>